<feature type="coiled-coil region" evidence="3">
    <location>
        <begin position="8"/>
        <end position="35"/>
    </location>
</feature>
<evidence type="ECO:0000313" key="5">
    <source>
        <dbReference type="Proteomes" id="UP000219111"/>
    </source>
</evidence>
<accession>A0A285SJZ0</accession>
<dbReference type="EMBL" id="OBMT01000006">
    <property type="protein sequence ID" value="SOC07899.1"/>
    <property type="molecule type" value="Genomic_DNA"/>
</dbReference>
<protein>
    <recommendedName>
        <fullName evidence="6">Rop-like protein</fullName>
    </recommendedName>
</protein>
<gene>
    <name evidence="4" type="ORF">SAMN05877831_10690</name>
</gene>
<organism evidence="4 5">
    <name type="scientific">Rhodobacter maris</name>
    <dbReference type="NCBI Taxonomy" id="446682"/>
    <lineage>
        <taxon>Bacteria</taxon>
        <taxon>Pseudomonadati</taxon>
        <taxon>Pseudomonadota</taxon>
        <taxon>Alphaproteobacteria</taxon>
        <taxon>Rhodobacterales</taxon>
        <taxon>Rhodobacter group</taxon>
        <taxon>Rhodobacter</taxon>
    </lineage>
</organism>
<proteinExistence type="inferred from homology"/>
<dbReference type="Gene3D" id="1.10.287.660">
    <property type="entry name" value="Helix hairpin bin"/>
    <property type="match status" value="1"/>
</dbReference>
<sequence>MSLQDMSLEELEAHAKKLSMRATNAKMELHDLSEELPTDWQKIPDVAQQTFEIYRDLDAARKAIKIAKQAKE</sequence>
<evidence type="ECO:0000313" key="4">
    <source>
        <dbReference type="EMBL" id="SOC07899.1"/>
    </source>
</evidence>
<evidence type="ECO:0000256" key="3">
    <source>
        <dbReference type="SAM" id="Coils"/>
    </source>
</evidence>
<evidence type="ECO:0000256" key="1">
    <source>
        <dbReference type="ARBA" id="ARBA00023231"/>
    </source>
</evidence>
<comment type="similarity">
    <text evidence="2">Belongs to the UPF0437 family.</text>
</comment>
<keyword evidence="1" id="KW-0535">Nitrogen fixation</keyword>
<evidence type="ECO:0000256" key="2">
    <source>
        <dbReference type="ARBA" id="ARBA00044954"/>
    </source>
</evidence>
<dbReference type="InterPro" id="IPR029012">
    <property type="entry name" value="Helix_hairpin_bin_sf"/>
</dbReference>
<evidence type="ECO:0008006" key="6">
    <source>
        <dbReference type="Google" id="ProtNLM"/>
    </source>
</evidence>
<dbReference type="Proteomes" id="UP000219111">
    <property type="component" value="Unassembled WGS sequence"/>
</dbReference>
<keyword evidence="5" id="KW-1185">Reference proteome</keyword>
<dbReference type="AlphaFoldDB" id="A0A285SJZ0"/>
<dbReference type="PIRSF" id="PIRSF037676">
    <property type="entry name" value="DUF683"/>
    <property type="match status" value="1"/>
</dbReference>
<dbReference type="RefSeq" id="WP_245860941.1">
    <property type="nucleotide sequence ID" value="NZ_OBMT01000006.1"/>
</dbReference>
<dbReference type="Pfam" id="PF05082">
    <property type="entry name" value="Rop-like"/>
    <property type="match status" value="1"/>
</dbReference>
<reference evidence="5" key="1">
    <citation type="submission" date="2017-08" db="EMBL/GenBank/DDBJ databases">
        <authorList>
            <person name="Varghese N."/>
            <person name="Submissions S."/>
        </authorList>
    </citation>
    <scope>NUCLEOTIDE SEQUENCE [LARGE SCALE GENOMIC DNA]</scope>
    <source>
        <strain evidence="5">JA276</strain>
    </source>
</reference>
<keyword evidence="3" id="KW-0175">Coiled coil</keyword>
<name>A0A285SJZ0_9RHOB</name>
<dbReference type="InterPro" id="IPR007774">
    <property type="entry name" value="Put_N_fixation"/>
</dbReference>